<accession>A0AB94IR62</accession>
<dbReference type="PROSITE" id="PS51194">
    <property type="entry name" value="HELICASE_CTER"/>
    <property type="match status" value="1"/>
</dbReference>
<dbReference type="GO" id="GO:0016787">
    <property type="term" value="F:hydrolase activity"/>
    <property type="evidence" value="ECO:0007669"/>
    <property type="project" value="InterPro"/>
</dbReference>
<dbReference type="Pfam" id="PF00271">
    <property type="entry name" value="Helicase_C"/>
    <property type="match status" value="1"/>
</dbReference>
<dbReference type="GO" id="GO:0005524">
    <property type="term" value="F:ATP binding"/>
    <property type="evidence" value="ECO:0007669"/>
    <property type="project" value="InterPro"/>
</dbReference>
<feature type="domain" description="Helicase ATP-binding" evidence="1">
    <location>
        <begin position="229"/>
        <end position="377"/>
    </location>
</feature>
<feature type="domain" description="Helicase C-terminal" evidence="2">
    <location>
        <begin position="406"/>
        <end position="574"/>
    </location>
</feature>
<dbReference type="InterPro" id="IPR027417">
    <property type="entry name" value="P-loop_NTPase"/>
</dbReference>
<sequence length="810" mass="94500">MSKVQLITGDLGNHLIEKLEEASTICILTSFIMKSGVQFLKEGLKRAAVNGADIKICTGDYLYITQPEALDELLVIDERIKTRIWKSSGVSFHPKAYLFQSSEHDYLFVGSSNLSKSALNQGIEWNLAVSDEIEVFEEAQSEFLNLFYDSQSVPLNKETLEEYRDNFYKYQRKYPNLTQKWTELEELDLMLPKKKAIPFRPEVIFETSESYGEIKPRFAQIEALEELNKTLEEEYNKALVVMATGLGKTYLAGFFAQNFKRILFIAHREEILIQARDSFKRIMPEKQYGIYNGKTKESHADAIFASIYTLSMKKHLEQFQPDEFDLVIIDEFHHAAADSYQRVLDYFKPRFLLGITATPDRNDNKDVYAICDGNVAFRLDFLEAINRKWLAPFKYFGVYDDTDYSQITWLGNRYDEEELLQAQLREDVASKVLAAWENNKQTRTLGFCSSIKQANFLSHFFNKHGYQTISLHSQQTGISREQAISELAKGDLDIIFTVDLFNEGVDIPAVDTLLFVRPTESLTVFTQQIGRGLRLHPGKETCVIVDLIGNYRNADIKLSLFDTQPTEGKVRNIQPALPEFCEMNLDVNAINLLQEMSRKRQPRREKLFNDYMDLKRELGRRPAYLELHLKGFSDSPQYKQEFHSFFGFLKWAEELSEQELSVYNRYENWLVEVERTGMAKSYKMVVLLAMFSREKSNWNKPITSKEAAPFFHQYLMEKEHRKRIDFSDKGARKLWDYDEKGVSKLIATMPMTKWSGSSKGLISFENDMFVLNFDVAEEDEEILFYWTREICEYRLHYHFERRAKNYGIQY</sequence>
<dbReference type="PROSITE" id="PS51192">
    <property type="entry name" value="HELICASE_ATP_BIND_1"/>
    <property type="match status" value="1"/>
</dbReference>
<gene>
    <name evidence="3" type="ORF">BAVI_07666</name>
</gene>
<dbReference type="PANTHER" id="PTHR47396:SF1">
    <property type="entry name" value="ATP-DEPENDENT HELICASE IRC3-RELATED"/>
    <property type="match status" value="1"/>
</dbReference>
<organism evidence="3 4">
    <name type="scientific">Neobacillus vireti LMG 21834</name>
    <dbReference type="NCBI Taxonomy" id="1131730"/>
    <lineage>
        <taxon>Bacteria</taxon>
        <taxon>Bacillati</taxon>
        <taxon>Bacillota</taxon>
        <taxon>Bacilli</taxon>
        <taxon>Bacillales</taxon>
        <taxon>Bacillaceae</taxon>
        <taxon>Neobacillus</taxon>
    </lineage>
</organism>
<dbReference type="CDD" id="cd18799">
    <property type="entry name" value="SF2_C_EcoAI-like"/>
    <property type="match status" value="1"/>
</dbReference>
<proteinExistence type="predicted"/>
<dbReference type="Gene3D" id="3.30.870.10">
    <property type="entry name" value="Endonuclease Chain A"/>
    <property type="match status" value="1"/>
</dbReference>
<dbReference type="CDD" id="cd18032">
    <property type="entry name" value="DEXHc_RE_I_III_res"/>
    <property type="match status" value="1"/>
</dbReference>
<dbReference type="EMBL" id="ALAN01000054">
    <property type="protein sequence ID" value="ETI69438.1"/>
    <property type="molecule type" value="Genomic_DNA"/>
</dbReference>
<evidence type="ECO:0000259" key="1">
    <source>
        <dbReference type="PROSITE" id="PS51192"/>
    </source>
</evidence>
<dbReference type="SUPFAM" id="SSF56024">
    <property type="entry name" value="Phospholipase D/nuclease"/>
    <property type="match status" value="1"/>
</dbReference>
<dbReference type="RefSeq" id="WP_024027738.1">
    <property type="nucleotide sequence ID" value="NZ_ALAN01000054.1"/>
</dbReference>
<dbReference type="Pfam" id="PF13091">
    <property type="entry name" value="PLDc_2"/>
    <property type="match status" value="1"/>
</dbReference>
<dbReference type="Gene3D" id="3.40.50.300">
    <property type="entry name" value="P-loop containing nucleotide triphosphate hydrolases"/>
    <property type="match status" value="2"/>
</dbReference>
<dbReference type="InterPro" id="IPR001650">
    <property type="entry name" value="Helicase_C-like"/>
</dbReference>
<evidence type="ECO:0000313" key="4">
    <source>
        <dbReference type="Proteomes" id="UP000018877"/>
    </source>
</evidence>
<dbReference type="AlphaFoldDB" id="A0AB94IR62"/>
<dbReference type="Proteomes" id="UP000018877">
    <property type="component" value="Unassembled WGS sequence"/>
</dbReference>
<protein>
    <submittedName>
        <fullName evidence="3">Type III restriction protein res subunit</fullName>
    </submittedName>
</protein>
<name>A0AB94IR62_9BACI</name>
<dbReference type="GO" id="GO:0003677">
    <property type="term" value="F:DNA binding"/>
    <property type="evidence" value="ECO:0007669"/>
    <property type="project" value="InterPro"/>
</dbReference>
<dbReference type="InterPro" id="IPR006935">
    <property type="entry name" value="Helicase/UvrB_N"/>
</dbReference>
<dbReference type="InterPro" id="IPR050742">
    <property type="entry name" value="Helicase_Restrict-Modif_Enz"/>
</dbReference>
<dbReference type="PANTHER" id="PTHR47396">
    <property type="entry name" value="TYPE I RESTRICTION ENZYME ECOKI R PROTEIN"/>
    <property type="match status" value="1"/>
</dbReference>
<comment type="caution">
    <text evidence="3">The sequence shown here is derived from an EMBL/GenBank/DDBJ whole genome shotgun (WGS) entry which is preliminary data.</text>
</comment>
<dbReference type="InterPro" id="IPR014001">
    <property type="entry name" value="Helicase_ATP-bd"/>
</dbReference>
<dbReference type="GO" id="GO:0005829">
    <property type="term" value="C:cytosol"/>
    <property type="evidence" value="ECO:0007669"/>
    <property type="project" value="TreeGrafter"/>
</dbReference>
<dbReference type="SMART" id="SM00490">
    <property type="entry name" value="HELICc"/>
    <property type="match status" value="1"/>
</dbReference>
<dbReference type="SMART" id="SM00487">
    <property type="entry name" value="DEXDc"/>
    <property type="match status" value="1"/>
</dbReference>
<keyword evidence="4" id="KW-1185">Reference proteome</keyword>
<reference evidence="3 4" key="1">
    <citation type="journal article" date="2014" name="Environ. Microbiol.">
        <title>The nitrate-ammonifying and nosZ-carrying bacterium Bacillus vireti is a potent source and sink for nitric and nitrous oxide under high nitrate conditions.</title>
        <authorList>
            <person name="Mania D."/>
            <person name="Heylen K."/>
            <person name="van Spanning R.J."/>
            <person name="Frostegard A."/>
        </authorList>
    </citation>
    <scope>NUCLEOTIDE SEQUENCE [LARGE SCALE GENOMIC DNA]</scope>
    <source>
        <strain evidence="3 4">LMG 21834</strain>
    </source>
</reference>
<dbReference type="Pfam" id="PF04851">
    <property type="entry name" value="ResIII"/>
    <property type="match status" value="1"/>
</dbReference>
<evidence type="ECO:0000259" key="2">
    <source>
        <dbReference type="PROSITE" id="PS51194"/>
    </source>
</evidence>
<evidence type="ECO:0000313" key="3">
    <source>
        <dbReference type="EMBL" id="ETI69438.1"/>
    </source>
</evidence>
<dbReference type="InterPro" id="IPR025202">
    <property type="entry name" value="PLD-like_dom"/>
</dbReference>
<dbReference type="SUPFAM" id="SSF52540">
    <property type="entry name" value="P-loop containing nucleoside triphosphate hydrolases"/>
    <property type="match status" value="1"/>
</dbReference>